<keyword evidence="6" id="KW-0479">Metal-binding</keyword>
<keyword evidence="8" id="KW-0408">Iron</keyword>
<reference evidence="13" key="1">
    <citation type="journal article" date="2019" name="Int. J. Syst. Evol. Microbiol.">
        <title>Halobacteriovorax valvorus sp. nov., a novel prokaryotic predator isolated from coastal seawater of China.</title>
        <authorList>
            <person name="Chen M.-X."/>
        </authorList>
    </citation>
    <scope>NUCLEOTIDE SEQUENCE [LARGE SCALE GENOMIC DNA]</scope>
    <source>
        <strain evidence="13">BL9</strain>
    </source>
</reference>
<feature type="domain" description="Radical SAM core" evidence="11">
    <location>
        <begin position="78"/>
        <end position="293"/>
    </location>
</feature>
<dbReference type="InterPro" id="IPR003739">
    <property type="entry name" value="Lys_aminomutase/Glu_NH3_mut"/>
</dbReference>
<evidence type="ECO:0000256" key="8">
    <source>
        <dbReference type="ARBA" id="ARBA00023004"/>
    </source>
</evidence>
<keyword evidence="10" id="KW-0413">Isomerase</keyword>
<dbReference type="SUPFAM" id="SSF102114">
    <property type="entry name" value="Radical SAM enzymes"/>
    <property type="match status" value="1"/>
</dbReference>
<comment type="caution">
    <text evidence="12">The sequence shown here is derived from an EMBL/GenBank/DDBJ whole genome shotgun (WGS) entry which is preliminary data.</text>
</comment>
<evidence type="ECO:0000313" key="12">
    <source>
        <dbReference type="EMBL" id="RZF22582.1"/>
    </source>
</evidence>
<dbReference type="InterPro" id="IPR058240">
    <property type="entry name" value="rSAM_sf"/>
</dbReference>
<accession>A0ABY0IMW7</accession>
<evidence type="ECO:0000259" key="11">
    <source>
        <dbReference type="PROSITE" id="PS51918"/>
    </source>
</evidence>
<keyword evidence="13" id="KW-1185">Reference proteome</keyword>
<protein>
    <submittedName>
        <fullName evidence="12">KamA family radical SAM protein</fullName>
    </submittedName>
</protein>
<gene>
    <name evidence="12" type="ORF">DAY19_02075</name>
</gene>
<dbReference type="EMBL" id="QDKL01000001">
    <property type="protein sequence ID" value="RZF22582.1"/>
    <property type="molecule type" value="Genomic_DNA"/>
</dbReference>
<evidence type="ECO:0000313" key="13">
    <source>
        <dbReference type="Proteomes" id="UP000443582"/>
    </source>
</evidence>
<dbReference type="NCBIfam" id="TIGR00238">
    <property type="entry name" value="KamA family radical SAM protein"/>
    <property type="match status" value="1"/>
</dbReference>
<evidence type="ECO:0000256" key="1">
    <source>
        <dbReference type="ARBA" id="ARBA00001933"/>
    </source>
</evidence>
<evidence type="ECO:0000256" key="2">
    <source>
        <dbReference type="ARBA" id="ARBA00001966"/>
    </source>
</evidence>
<proteinExistence type="inferred from homology"/>
<dbReference type="Pfam" id="PF04055">
    <property type="entry name" value="Radical_SAM"/>
    <property type="match status" value="1"/>
</dbReference>
<dbReference type="PANTHER" id="PTHR30538">
    <property type="entry name" value="LYSINE 2,3-AMINOMUTASE-RELATED"/>
    <property type="match status" value="1"/>
</dbReference>
<dbReference type="SFLD" id="SFLDS00029">
    <property type="entry name" value="Radical_SAM"/>
    <property type="match status" value="1"/>
</dbReference>
<keyword evidence="5" id="KW-0949">S-adenosyl-L-methionine</keyword>
<evidence type="ECO:0000256" key="4">
    <source>
        <dbReference type="ARBA" id="ARBA00022485"/>
    </source>
</evidence>
<evidence type="ECO:0000256" key="6">
    <source>
        <dbReference type="ARBA" id="ARBA00022723"/>
    </source>
</evidence>
<evidence type="ECO:0000256" key="5">
    <source>
        <dbReference type="ARBA" id="ARBA00022691"/>
    </source>
</evidence>
<dbReference type="InterPro" id="IPR007197">
    <property type="entry name" value="rSAM"/>
</dbReference>
<dbReference type="PANTHER" id="PTHR30538:SF1">
    <property type="entry name" value="L-LYSINE 2,3-AMINOMUTASE"/>
    <property type="match status" value="1"/>
</dbReference>
<dbReference type="CDD" id="cd01335">
    <property type="entry name" value="Radical_SAM"/>
    <property type="match status" value="1"/>
</dbReference>
<dbReference type="PROSITE" id="PS51918">
    <property type="entry name" value="RADICAL_SAM"/>
    <property type="match status" value="1"/>
</dbReference>
<keyword evidence="9" id="KW-0411">Iron-sulfur</keyword>
<dbReference type="Gene3D" id="3.20.20.70">
    <property type="entry name" value="Aldolase class I"/>
    <property type="match status" value="1"/>
</dbReference>
<sequence length="309" mass="35950">MRKGLRSTNEVNSHFGLNLEPSSYEVFIPSHMNELIQKEGLEGIHAKQFLPSNLENSDDGLEDPIGDQQKYVAPQLIHRYDNRALFTPTTICPVICRYCFRKNELSSKHEIFKADFEKVISYLSVHTEINEIIFSGGDPFMLSASKIKFYLEEFSKLSHIQFIRFHTRTPISLPKYICDEFIEVIHKFNNRFNDINVVIHINHIQEITTDAMDCIKKLGARFSLLSQSVLLKDVNNNVRDLKDLFLKLHALNIRPYYLHHPDQAKGAMHFYLSIEEGREIYRKLRREIPGWLLPQYILDSPDGSGKKNL</sequence>
<organism evidence="12 13">
    <name type="scientific">Halobacteriovorax vibrionivorans</name>
    <dbReference type="NCBI Taxonomy" id="2152716"/>
    <lineage>
        <taxon>Bacteria</taxon>
        <taxon>Pseudomonadati</taxon>
        <taxon>Bdellovibrionota</taxon>
        <taxon>Bacteriovoracia</taxon>
        <taxon>Bacteriovoracales</taxon>
        <taxon>Halobacteriovoraceae</taxon>
        <taxon>Halobacteriovorax</taxon>
    </lineage>
</organism>
<dbReference type="Proteomes" id="UP000443582">
    <property type="component" value="Unassembled WGS sequence"/>
</dbReference>
<evidence type="ECO:0000256" key="9">
    <source>
        <dbReference type="ARBA" id="ARBA00023014"/>
    </source>
</evidence>
<evidence type="ECO:0000256" key="7">
    <source>
        <dbReference type="ARBA" id="ARBA00022898"/>
    </source>
</evidence>
<comment type="similarity">
    <text evidence="3">Belongs to the radical SAM superfamily. KamA family.</text>
</comment>
<dbReference type="SFLD" id="SFLDG01070">
    <property type="entry name" value="PLP-dependent"/>
    <property type="match status" value="1"/>
</dbReference>
<evidence type="ECO:0000256" key="10">
    <source>
        <dbReference type="ARBA" id="ARBA00023235"/>
    </source>
</evidence>
<name>A0ABY0IMW7_9BACT</name>
<dbReference type="RefSeq" id="WP_114705527.1">
    <property type="nucleotide sequence ID" value="NZ_QDKL01000001.1"/>
</dbReference>
<comment type="cofactor">
    <cofactor evidence="2">
        <name>[4Fe-4S] cluster</name>
        <dbReference type="ChEBI" id="CHEBI:49883"/>
    </cofactor>
</comment>
<dbReference type="InterPro" id="IPR013785">
    <property type="entry name" value="Aldolase_TIM"/>
</dbReference>
<keyword evidence="7" id="KW-0663">Pyridoxal phosphate</keyword>
<keyword evidence="4" id="KW-0004">4Fe-4S</keyword>
<comment type="cofactor">
    <cofactor evidence="1">
        <name>pyridoxal 5'-phosphate</name>
        <dbReference type="ChEBI" id="CHEBI:597326"/>
    </cofactor>
</comment>
<evidence type="ECO:0000256" key="3">
    <source>
        <dbReference type="ARBA" id="ARBA00008703"/>
    </source>
</evidence>